<evidence type="ECO:0008006" key="20">
    <source>
        <dbReference type="Google" id="ProtNLM"/>
    </source>
</evidence>
<dbReference type="InterPro" id="IPR006560">
    <property type="entry name" value="AWS_dom"/>
</dbReference>
<keyword evidence="19" id="KW-1185">Reference proteome</keyword>
<feature type="region of interest" description="Disordered" evidence="13">
    <location>
        <begin position="465"/>
        <end position="497"/>
    </location>
</feature>
<evidence type="ECO:0000256" key="4">
    <source>
        <dbReference type="ARBA" id="ARBA00022603"/>
    </source>
</evidence>
<keyword evidence="8 12" id="KW-0863">Zinc-finger</keyword>
<evidence type="ECO:0000259" key="16">
    <source>
        <dbReference type="PROSITE" id="PS50868"/>
    </source>
</evidence>
<dbReference type="PANTHER" id="PTHR22884">
    <property type="entry name" value="SET DOMAIN PROTEINS"/>
    <property type="match status" value="1"/>
</dbReference>
<dbReference type="Gene3D" id="2.170.270.10">
    <property type="entry name" value="SET domain"/>
    <property type="match status" value="1"/>
</dbReference>
<dbReference type="Gene3D" id="3.30.40.10">
    <property type="entry name" value="Zinc/RING finger domain, C3HC4 (zinc finger)"/>
    <property type="match status" value="1"/>
</dbReference>
<dbReference type="GO" id="GO:0008270">
    <property type="term" value="F:zinc ion binding"/>
    <property type="evidence" value="ECO:0007669"/>
    <property type="project" value="UniProtKB-KW"/>
</dbReference>
<feature type="domain" description="SET" evidence="15">
    <location>
        <begin position="250"/>
        <end position="367"/>
    </location>
</feature>
<feature type="domain" description="PHD-type" evidence="14">
    <location>
        <begin position="664"/>
        <end position="711"/>
    </location>
</feature>
<dbReference type="PROSITE" id="PS50868">
    <property type="entry name" value="POST_SET"/>
    <property type="match status" value="1"/>
</dbReference>
<dbReference type="AlphaFoldDB" id="A0AAV0UTN3"/>
<evidence type="ECO:0000256" key="2">
    <source>
        <dbReference type="ARBA" id="ARBA00004286"/>
    </source>
</evidence>
<keyword evidence="7" id="KW-0479">Metal-binding</keyword>
<dbReference type="Proteomes" id="UP001162031">
    <property type="component" value="Unassembled WGS sequence"/>
</dbReference>
<keyword evidence="6" id="KW-0949">S-adenosyl-L-methionine</keyword>
<evidence type="ECO:0000256" key="11">
    <source>
        <dbReference type="ARBA" id="ARBA00023242"/>
    </source>
</evidence>
<evidence type="ECO:0000259" key="14">
    <source>
        <dbReference type="PROSITE" id="PS50016"/>
    </source>
</evidence>
<evidence type="ECO:0000313" key="19">
    <source>
        <dbReference type="Proteomes" id="UP001162031"/>
    </source>
</evidence>
<dbReference type="PROSITE" id="PS50280">
    <property type="entry name" value="SET"/>
    <property type="match status" value="1"/>
</dbReference>
<evidence type="ECO:0000256" key="7">
    <source>
        <dbReference type="ARBA" id="ARBA00022723"/>
    </source>
</evidence>
<dbReference type="SUPFAM" id="SSF82199">
    <property type="entry name" value="SET domain"/>
    <property type="match status" value="1"/>
</dbReference>
<evidence type="ECO:0000256" key="8">
    <source>
        <dbReference type="ARBA" id="ARBA00022771"/>
    </source>
</evidence>
<evidence type="ECO:0000259" key="17">
    <source>
        <dbReference type="PROSITE" id="PS51215"/>
    </source>
</evidence>
<dbReference type="GO" id="GO:0005634">
    <property type="term" value="C:nucleus"/>
    <property type="evidence" value="ECO:0007669"/>
    <property type="project" value="UniProtKB-SubCell"/>
</dbReference>
<evidence type="ECO:0000256" key="12">
    <source>
        <dbReference type="PROSITE-ProRule" id="PRU00146"/>
    </source>
</evidence>
<feature type="compositionally biased region" description="Low complexity" evidence="13">
    <location>
        <begin position="479"/>
        <end position="492"/>
    </location>
</feature>
<dbReference type="Pfam" id="PF17907">
    <property type="entry name" value="AWS"/>
    <property type="match status" value="1"/>
</dbReference>
<keyword evidence="3" id="KW-0158">Chromosome</keyword>
<evidence type="ECO:0000256" key="10">
    <source>
        <dbReference type="ARBA" id="ARBA00022853"/>
    </source>
</evidence>
<dbReference type="InterPro" id="IPR013083">
    <property type="entry name" value="Znf_RING/FYVE/PHD"/>
</dbReference>
<keyword evidence="9" id="KW-0862">Zinc</keyword>
<accession>A0AAV0UTN3</accession>
<feature type="domain" description="Post-SET" evidence="16">
    <location>
        <begin position="373"/>
        <end position="389"/>
    </location>
</feature>
<comment type="caution">
    <text evidence="18">The sequence shown here is derived from an EMBL/GenBank/DDBJ whole genome shotgun (WGS) entry which is preliminary data.</text>
</comment>
<dbReference type="SMART" id="SM00570">
    <property type="entry name" value="AWS"/>
    <property type="match status" value="1"/>
</dbReference>
<dbReference type="InterPro" id="IPR019787">
    <property type="entry name" value="Znf_PHD-finger"/>
</dbReference>
<evidence type="ECO:0000256" key="6">
    <source>
        <dbReference type="ARBA" id="ARBA00022691"/>
    </source>
</evidence>
<dbReference type="GO" id="GO:0032259">
    <property type="term" value="P:methylation"/>
    <property type="evidence" value="ECO:0007669"/>
    <property type="project" value="UniProtKB-KW"/>
</dbReference>
<dbReference type="Pfam" id="PF00628">
    <property type="entry name" value="PHD"/>
    <property type="match status" value="1"/>
</dbReference>
<evidence type="ECO:0000256" key="5">
    <source>
        <dbReference type="ARBA" id="ARBA00022679"/>
    </source>
</evidence>
<proteinExistence type="predicted"/>
<dbReference type="PROSITE" id="PS51215">
    <property type="entry name" value="AWS"/>
    <property type="match status" value="1"/>
</dbReference>
<keyword evidence="11" id="KW-0539">Nucleus</keyword>
<dbReference type="InterPro" id="IPR011011">
    <property type="entry name" value="Znf_FYVE_PHD"/>
</dbReference>
<dbReference type="InterPro" id="IPR001965">
    <property type="entry name" value="Znf_PHD"/>
</dbReference>
<evidence type="ECO:0000256" key="3">
    <source>
        <dbReference type="ARBA" id="ARBA00022454"/>
    </source>
</evidence>
<evidence type="ECO:0000256" key="9">
    <source>
        <dbReference type="ARBA" id="ARBA00022833"/>
    </source>
</evidence>
<dbReference type="InterPro" id="IPR019786">
    <property type="entry name" value="Zinc_finger_PHD-type_CS"/>
</dbReference>
<keyword evidence="5" id="KW-0808">Transferase</keyword>
<gene>
    <name evidence="18" type="ORF">HBR001_LOCUS8083</name>
</gene>
<comment type="subcellular location">
    <subcellularLocation>
        <location evidence="2">Chromosome</location>
    </subcellularLocation>
    <subcellularLocation>
        <location evidence="1">Nucleus</location>
    </subcellularLocation>
</comment>
<dbReference type="EMBL" id="CANTFL010001444">
    <property type="protein sequence ID" value="CAI5740219.1"/>
    <property type="molecule type" value="Genomic_DNA"/>
</dbReference>
<dbReference type="SUPFAM" id="SSF57903">
    <property type="entry name" value="FYVE/PHD zinc finger"/>
    <property type="match status" value="1"/>
</dbReference>
<dbReference type="InterPro" id="IPR003616">
    <property type="entry name" value="Post-SET_dom"/>
</dbReference>
<dbReference type="GO" id="GO:0005694">
    <property type="term" value="C:chromosome"/>
    <property type="evidence" value="ECO:0007669"/>
    <property type="project" value="UniProtKB-SubCell"/>
</dbReference>
<feature type="domain" description="AWS" evidence="17">
    <location>
        <begin position="194"/>
        <end position="248"/>
    </location>
</feature>
<keyword evidence="4" id="KW-0489">Methyltransferase</keyword>
<reference evidence="18" key="1">
    <citation type="submission" date="2022-12" db="EMBL/GenBank/DDBJ databases">
        <authorList>
            <person name="Webb A."/>
        </authorList>
    </citation>
    <scope>NUCLEOTIDE SEQUENCE</scope>
    <source>
        <strain evidence="18">Hp1</strain>
    </source>
</reference>
<dbReference type="InterPro" id="IPR001214">
    <property type="entry name" value="SET_dom"/>
</dbReference>
<sequence>MSRQLAERHSGLVAKKRKRSVTPIYEPTHTIVKREPGAPPEKKTKTLTDLCPLAPTGEPVTAALDPATTIFLHLLESDVQRLPPPVPLPLLLSKRRGAINWWLANDHSVGFQLPFKALEIKSLEERQWVRRPPPFGKISRCVYVSTKMPVADFFVHKCTCYKETDKSMTKRTTVMASARAQKQVSSNKVGAGGQLMRHADLEKRHEMDTAMYCGEGCYNRMLFISCSDETCSAPDPSMCSNRAIKRRHIKSVRIEYIPGPGFGLVANEAIRSGEFIIEYVGEVIDEEECGRRMIKYRENGEVNFYMMELEKNTVIDAKHRSNESRFINHSCDPNSVTQKWNVDGMQRIGIFARRNIAVDEEITINYNFSHFGEAAECKCGSTACTGMIGLKRSKLPMFSYRAGGTAKAKKQMQRYEELPELKRPVHLSSLALLKSSQLDDSWLESYGFKNRRLFLCHQTRRPEKVDSDDIVDGSEGRQSLSSSSPASICSTTTEEDVTLTPPHMIRSNVIEEKPPTLSWYDRVLAGQHLPEMRALHSYICGGKRDWTADLTRDRSAELAIPLLVKKRGRGRPPKKRGRPKKVAPLLSDTNRVPLNTKLICRRLSLPQARARGMRELAAFAKGTSRWNKRIPSSSTIDPDRIHRLIDRVKDTQIFVNTDQNDLNEDACFRCGLAGELICCDGCPAAFHLNCTNLAIVPPRGIPWFCSECTNPKHPQKASETSKTKFLAAGGTTRCSSDSAGRHLRTHAAPQLPSLKQIFRASAPLAKRRYKKRHKALDRSYRQLEHMPLPVWKESNESEDEL</sequence>
<keyword evidence="10" id="KW-0156">Chromatin regulator</keyword>
<name>A0AAV0UTN3_HYABA</name>
<dbReference type="SMART" id="SM00249">
    <property type="entry name" value="PHD"/>
    <property type="match status" value="1"/>
</dbReference>
<organism evidence="18 19">
    <name type="scientific">Hyaloperonospora brassicae</name>
    <name type="common">Brassica downy mildew</name>
    <name type="synonym">Peronospora brassicae</name>
    <dbReference type="NCBI Taxonomy" id="162125"/>
    <lineage>
        <taxon>Eukaryota</taxon>
        <taxon>Sar</taxon>
        <taxon>Stramenopiles</taxon>
        <taxon>Oomycota</taxon>
        <taxon>Peronosporomycetes</taxon>
        <taxon>Peronosporales</taxon>
        <taxon>Peronosporaceae</taxon>
        <taxon>Hyaloperonospora</taxon>
    </lineage>
</organism>
<dbReference type="SMART" id="SM00317">
    <property type="entry name" value="SET"/>
    <property type="match status" value="1"/>
</dbReference>
<dbReference type="Pfam" id="PF00856">
    <property type="entry name" value="SET"/>
    <property type="match status" value="1"/>
</dbReference>
<protein>
    <recommendedName>
        <fullName evidence="20">Histone-lysine N-methyltransferase</fullName>
    </recommendedName>
</protein>
<evidence type="ECO:0000256" key="13">
    <source>
        <dbReference type="SAM" id="MobiDB-lite"/>
    </source>
</evidence>
<dbReference type="PROSITE" id="PS50016">
    <property type="entry name" value="ZF_PHD_2"/>
    <property type="match status" value="1"/>
</dbReference>
<evidence type="ECO:0000259" key="15">
    <source>
        <dbReference type="PROSITE" id="PS50280"/>
    </source>
</evidence>
<evidence type="ECO:0000313" key="18">
    <source>
        <dbReference type="EMBL" id="CAI5740219.1"/>
    </source>
</evidence>
<evidence type="ECO:0000256" key="1">
    <source>
        <dbReference type="ARBA" id="ARBA00004123"/>
    </source>
</evidence>
<dbReference type="PROSITE" id="PS01359">
    <property type="entry name" value="ZF_PHD_1"/>
    <property type="match status" value="1"/>
</dbReference>
<dbReference type="InterPro" id="IPR046341">
    <property type="entry name" value="SET_dom_sf"/>
</dbReference>
<dbReference type="GO" id="GO:0042054">
    <property type="term" value="F:histone methyltransferase activity"/>
    <property type="evidence" value="ECO:0007669"/>
    <property type="project" value="InterPro"/>
</dbReference>
<dbReference type="InterPro" id="IPR050777">
    <property type="entry name" value="SET2_Histone-Lys_MeTrsfase"/>
</dbReference>